<sequence>MKPSIDFVTVIVARPTESYTGEIKRIKEEVWQITDHIEEYASADECENFVRSARYKYIFIIVTVDLINDLFSLNIHQFRQVQSIFLFDPYKNSNTLHINDLRKLSYKMEKVYISSNDLIRHVEKCVHECANKSDILLSSLAGCSSDTMTTNVVNNIADFAELWFPLYIDFLFELPMVDSKEEKLRFIEQCRRHFAQNPGALQLIAEFEEHYEPHGALYYYTCDGFFYRIVNRALRRQAIECIRDFRFFLLDIRNQLQLAHEKFLHNDTKVGMSKTFFRGQLMSDAELEELQKKHREGTLITTNSYLSTSECIETARIFAGKPTNGIVSILFEITAEIKDPQIKQRKPFARIGHLSKFGEVEHEVLFSIGSFFKIDQIDEESPSCWIVKMTFVDEDDQNQIVTSDFRILRTCSLEMKVIKIGDLLAKHSQQGISKARHFYDLIKTSNSSEALKAACDAGLGWLALNEKNVSLAIKQQQIALGLYEKLKTECDSENLTHLYITSYNCIGACFRQLKKYPQALECYCKADKLALKVPIDKYAMYEGYRNITSINIALTHKLLGNIDQTWELYKKILAYEMNTSTHFHGPTYLTIAQAGLHEAQIANNVHEYEQHFQHWKAFLDLSLTNMSSNYRRSIISGVLVIGFQYADNHQTQTMAMDYFQKVIRISRRYINVNRDDYRIVLDCLNQLARLNTKRQQYVHSMNHAMEALNMCREDDLGGIVECYKSIASNYEQQLLDQEKDLTPDDIHRMIIDNPFTNITETAVPSIVIAFERTEFAFGHSPIKRMNRKFLEETNDLQRCLTYCYLKLATLTQAQGHKENDNRSTEKVRDWLEKIPESLKDDFQVQQILEHLPCSFLRTSIKPIGMNIVDHFKKQGDNKRALLILQDLIDLMLIESVNGEREVDEKFKKLIGRCIDAACAVSNLAYGQYLEVLLRHKSQPFDPYISDIEPAFRQAISVHQTNKNYCKSIEIYQQYIELLTNSTINHESIVAAFKRLAYNFETLRLFDVELDMYTYLGKFIIKYQKNDDRVLAGFVIVRCKFIKISSGVFHDEAQQMLIPLIKFYRNSFEPHAVYSEYFKSRHATLPRHTVSGIYLSLLELCFRYRSEFYQNHMKKNIDDLRNSSVELAALITTYRVNYKALILEIFKKYGNQPIAHRSSKQFSSNFEAAAMNWLSTVENDRTVYWSELLHSLLEWHSIDDECLAKCYAQMGDKQRAASLFDTDVYGDPALRFNSNACRRFLQHVYHQASAEERRKLEHRYQQHFLLVCDSFSDDMYFEILPLE</sequence>
<proteinExistence type="predicted"/>
<protein>
    <submittedName>
        <fullName evidence="1">Uncharacterized protein</fullName>
    </submittedName>
</protein>
<name>A0A815P819_9BILA</name>
<evidence type="ECO:0000313" key="1">
    <source>
        <dbReference type="EMBL" id="CAF1445412.1"/>
    </source>
</evidence>
<dbReference type="Gene3D" id="1.25.40.10">
    <property type="entry name" value="Tetratricopeptide repeat domain"/>
    <property type="match status" value="2"/>
</dbReference>
<dbReference type="Proteomes" id="UP000663845">
    <property type="component" value="Unassembled WGS sequence"/>
</dbReference>
<dbReference type="Gene3D" id="3.90.176.10">
    <property type="entry name" value="Toxin ADP-ribosyltransferase, Chain A, domain 1"/>
    <property type="match status" value="1"/>
</dbReference>
<evidence type="ECO:0000313" key="2">
    <source>
        <dbReference type="Proteomes" id="UP000663845"/>
    </source>
</evidence>
<accession>A0A815P819</accession>
<comment type="caution">
    <text evidence="1">The sequence shown here is derived from an EMBL/GenBank/DDBJ whole genome shotgun (WGS) entry which is preliminary data.</text>
</comment>
<reference evidence="1" key="1">
    <citation type="submission" date="2021-02" db="EMBL/GenBank/DDBJ databases">
        <authorList>
            <person name="Nowell W R."/>
        </authorList>
    </citation>
    <scope>NUCLEOTIDE SEQUENCE</scope>
</reference>
<dbReference type="EMBL" id="CAJNOG010001461">
    <property type="protein sequence ID" value="CAF1445412.1"/>
    <property type="molecule type" value="Genomic_DNA"/>
</dbReference>
<gene>
    <name evidence="1" type="ORF">JYZ213_LOCUS40375</name>
</gene>
<dbReference type="SUPFAM" id="SSF48452">
    <property type="entry name" value="TPR-like"/>
    <property type="match status" value="1"/>
</dbReference>
<organism evidence="1 2">
    <name type="scientific">Adineta steineri</name>
    <dbReference type="NCBI Taxonomy" id="433720"/>
    <lineage>
        <taxon>Eukaryota</taxon>
        <taxon>Metazoa</taxon>
        <taxon>Spiralia</taxon>
        <taxon>Gnathifera</taxon>
        <taxon>Rotifera</taxon>
        <taxon>Eurotatoria</taxon>
        <taxon>Bdelloidea</taxon>
        <taxon>Adinetida</taxon>
        <taxon>Adinetidae</taxon>
        <taxon>Adineta</taxon>
    </lineage>
</organism>
<dbReference type="InterPro" id="IPR011990">
    <property type="entry name" value="TPR-like_helical_dom_sf"/>
</dbReference>
<dbReference type="PROSITE" id="PS51996">
    <property type="entry name" value="TR_MART"/>
    <property type="match status" value="1"/>
</dbReference>
<dbReference type="SUPFAM" id="SSF56399">
    <property type="entry name" value="ADP-ribosylation"/>
    <property type="match status" value="1"/>
</dbReference>